<reference evidence="5" key="1">
    <citation type="submission" date="2016-10" db="EMBL/GenBank/DDBJ databases">
        <authorList>
            <person name="Varghese N."/>
            <person name="Submissions S."/>
        </authorList>
    </citation>
    <scope>NUCLEOTIDE SEQUENCE [LARGE SCALE GENOMIC DNA]</scope>
    <source>
        <strain evidence="5">DSM 173</strain>
    </source>
</reference>
<dbReference type="EMBL" id="FNOW01000018">
    <property type="protein sequence ID" value="SDX89848.1"/>
    <property type="molecule type" value="Genomic_DNA"/>
</dbReference>
<feature type="transmembrane region" description="Helical" evidence="1">
    <location>
        <begin position="256"/>
        <end position="277"/>
    </location>
</feature>
<dbReference type="GO" id="GO:0009103">
    <property type="term" value="P:lipopolysaccharide biosynthetic process"/>
    <property type="evidence" value="ECO:0007669"/>
    <property type="project" value="TreeGrafter"/>
</dbReference>
<keyword evidence="1" id="KW-1133">Transmembrane helix</keyword>
<dbReference type="AlphaFoldDB" id="A0A1H3FHJ5"/>
<evidence type="ECO:0000259" key="3">
    <source>
        <dbReference type="Pfam" id="PF19040"/>
    </source>
</evidence>
<feature type="transmembrane region" description="Helical" evidence="1">
    <location>
        <begin position="175"/>
        <end position="193"/>
    </location>
</feature>
<feature type="transmembrane region" description="Helical" evidence="1">
    <location>
        <begin position="12"/>
        <end position="31"/>
    </location>
</feature>
<name>A0A1H3FHJ5_ALLWA</name>
<dbReference type="Proteomes" id="UP000198672">
    <property type="component" value="Unassembled WGS sequence"/>
</dbReference>
<feature type="transmembrane region" description="Helical" evidence="1">
    <location>
        <begin position="360"/>
        <end position="378"/>
    </location>
</feature>
<evidence type="ECO:0000313" key="5">
    <source>
        <dbReference type="Proteomes" id="UP000198672"/>
    </source>
</evidence>
<gene>
    <name evidence="4" type="ORF">SAMN05421644_11839</name>
</gene>
<dbReference type="GO" id="GO:0016020">
    <property type="term" value="C:membrane"/>
    <property type="evidence" value="ECO:0007669"/>
    <property type="project" value="TreeGrafter"/>
</dbReference>
<proteinExistence type="predicted"/>
<dbReference type="Pfam" id="PF01757">
    <property type="entry name" value="Acyl_transf_3"/>
    <property type="match status" value="1"/>
</dbReference>
<feature type="transmembrane region" description="Helical" evidence="1">
    <location>
        <begin position="298"/>
        <end position="316"/>
    </location>
</feature>
<dbReference type="InterPro" id="IPR043968">
    <property type="entry name" value="SGNH"/>
</dbReference>
<keyword evidence="4" id="KW-0378">Hydrolase</keyword>
<feature type="domain" description="Acyltransferase 3" evidence="2">
    <location>
        <begin position="12"/>
        <end position="340"/>
    </location>
</feature>
<evidence type="ECO:0000256" key="1">
    <source>
        <dbReference type="SAM" id="Phobius"/>
    </source>
</evidence>
<dbReference type="GO" id="GO:0016787">
    <property type="term" value="F:hydrolase activity"/>
    <property type="evidence" value="ECO:0007669"/>
    <property type="project" value="UniProtKB-KW"/>
</dbReference>
<dbReference type="Pfam" id="PF19040">
    <property type="entry name" value="SGNH"/>
    <property type="match status" value="1"/>
</dbReference>
<dbReference type="InterPro" id="IPR050879">
    <property type="entry name" value="Acyltransferase_3"/>
</dbReference>
<evidence type="ECO:0000313" key="4">
    <source>
        <dbReference type="EMBL" id="SDX89848.1"/>
    </source>
</evidence>
<feature type="transmembrane region" description="Helical" evidence="1">
    <location>
        <begin position="322"/>
        <end position="340"/>
    </location>
</feature>
<protein>
    <submittedName>
        <fullName evidence="4">Peptidoglycan/LPS O-acetylase OafA/YrhL, contains acyltransferase and SGNH-hydrolase domains</fullName>
    </submittedName>
</protein>
<keyword evidence="1" id="KW-0472">Membrane</keyword>
<keyword evidence="4" id="KW-0808">Transferase</keyword>
<feature type="transmembrane region" description="Helical" evidence="1">
    <location>
        <begin position="150"/>
        <end position="166"/>
    </location>
</feature>
<keyword evidence="5" id="KW-1185">Reference proteome</keyword>
<accession>A0A1H3FHJ5</accession>
<dbReference type="PANTHER" id="PTHR23028">
    <property type="entry name" value="ACETYLTRANSFERASE"/>
    <property type="match status" value="1"/>
</dbReference>
<dbReference type="OrthoDB" id="9767863at2"/>
<dbReference type="InterPro" id="IPR002656">
    <property type="entry name" value="Acyl_transf_3_dom"/>
</dbReference>
<dbReference type="GO" id="GO:0016747">
    <property type="term" value="F:acyltransferase activity, transferring groups other than amino-acyl groups"/>
    <property type="evidence" value="ECO:0007669"/>
    <property type="project" value="InterPro"/>
</dbReference>
<feature type="transmembrane region" description="Helical" evidence="1">
    <location>
        <begin position="230"/>
        <end position="250"/>
    </location>
</feature>
<organism evidence="4 5">
    <name type="scientific">Allochromatium warmingii</name>
    <name type="common">Chromatium warmingii</name>
    <dbReference type="NCBI Taxonomy" id="61595"/>
    <lineage>
        <taxon>Bacteria</taxon>
        <taxon>Pseudomonadati</taxon>
        <taxon>Pseudomonadota</taxon>
        <taxon>Gammaproteobacteria</taxon>
        <taxon>Chromatiales</taxon>
        <taxon>Chromatiaceae</taxon>
        <taxon>Allochromatium</taxon>
    </lineage>
</organism>
<keyword evidence="1" id="KW-0812">Transmembrane</keyword>
<keyword evidence="4" id="KW-0012">Acyltransferase</keyword>
<dbReference type="PANTHER" id="PTHR23028:SF53">
    <property type="entry name" value="ACYL_TRANSF_3 DOMAIN-CONTAINING PROTEIN"/>
    <property type="match status" value="1"/>
</dbReference>
<feature type="transmembrane region" description="Helical" evidence="1">
    <location>
        <begin position="78"/>
        <end position="98"/>
    </location>
</feature>
<dbReference type="STRING" id="61595.SAMN05421644_11839"/>
<feature type="transmembrane region" description="Helical" evidence="1">
    <location>
        <begin position="37"/>
        <end position="57"/>
    </location>
</feature>
<feature type="domain" description="SGNH" evidence="3">
    <location>
        <begin position="412"/>
        <end position="632"/>
    </location>
</feature>
<sequence length="648" mass="73122">MNTHLPIKFRLDIQGLRAIAVLLVILTHAGIPWVSGGFVGVDIFFVLSGFLISGLLLQEYEKNGRLSLSAFYLRRLRRLFPALLAVSIVTVLVVGWLFPQADGRLILASLPFAISWTSNLFFIFKEQNYFNELGEKDVFLHTWSLGVEEQFYLLWPMLLLLALLIAQKILSLKKILLIFIVLSFIISVIWSYVYPVSAFYMMPSRIWQFGLGCLVYVYSERQTQSNISKYQSNIFLVLGLMIIFASAFFLNKQMTYPGYWSLLPSIGAAFIIFSGSTKKDSALILAHPILVWIGDRSYSLYLWHWPVIIVIGMLGVKEYGNYAYFGLAFLSTLLLSIVSYRFVELPFWKNNLASIPSKTFLLGSSAVFLLILAIGFHVQRIPVNVSKPQIDLAESIRSDLPVIYQMPCDAWYHHAKVEPCIFGKTDAPQTVVLLADSIGAQWFSAWSKIFAPPKWRFVVLTKSACAMVDEDYFYPRIGKVYDVCKQWREAVLTQITSFDPTVIIVGNAATYDFSPNQWVEGSKRVLDPLSKIAERVIVVAGTPVLGFDGPNCIARQLQSSHTIKSDDCVSDLSIEKFNHVAELLNQAANGLNNVQVLNPANFVCPENQCRALSQMGIPVFRDSQHLTDSFVISIEKQLSSQLPWIANY</sequence>
<evidence type="ECO:0000259" key="2">
    <source>
        <dbReference type="Pfam" id="PF01757"/>
    </source>
</evidence>
<dbReference type="RefSeq" id="WP_091333481.1">
    <property type="nucleotide sequence ID" value="NZ_FNOW01000018.1"/>
</dbReference>